<protein>
    <submittedName>
        <fullName evidence="1">Uncharacterized protein</fullName>
    </submittedName>
</protein>
<proteinExistence type="predicted"/>
<evidence type="ECO:0000313" key="1">
    <source>
        <dbReference type="EMBL" id="MFC4351339.1"/>
    </source>
</evidence>
<keyword evidence="2" id="KW-1185">Reference proteome</keyword>
<dbReference type="SUPFAM" id="SSF53448">
    <property type="entry name" value="Nucleotide-diphospho-sugar transferases"/>
    <property type="match status" value="1"/>
</dbReference>
<dbReference type="Proteomes" id="UP001595799">
    <property type="component" value="Unassembled WGS sequence"/>
</dbReference>
<reference evidence="2" key="1">
    <citation type="journal article" date="2019" name="Int. J. Syst. Evol. Microbiol.">
        <title>The Global Catalogue of Microorganisms (GCM) 10K type strain sequencing project: providing services to taxonomists for standard genome sequencing and annotation.</title>
        <authorList>
            <consortium name="The Broad Institute Genomics Platform"/>
            <consortium name="The Broad Institute Genome Sequencing Center for Infectious Disease"/>
            <person name="Wu L."/>
            <person name="Ma J."/>
        </authorList>
    </citation>
    <scope>NUCLEOTIDE SEQUENCE [LARGE SCALE GENOMIC DNA]</scope>
    <source>
        <strain evidence="2">CECT 8472</strain>
    </source>
</reference>
<sequence length="300" mass="35520">MKATVFIHTNHRQMIGALVSEYTIKRNSKNPDKFDVQLIHTKDYPFLKDKEGQEFLRDGYTRPWRYEDLQSFTPLRFMPPELMGYEGRAVIMDPDIFAVGDIWELLSRDMGGHAIMCRARSGAKGREGCMASSVMLLECAKLTHWKCEEQFNKLFTGELDYMDWICLRTEPRESIGMLEPYWNDFDRLKADTKLLHNTRRLTQPWKTGLPIDFTPADKSRRFPVLGWLMRWRRKLFGEHALLGRYLRHPDRNQERFFFAMLKECLDQGIVTEEMIREEMGRNHVRHDAFEVMDRTPKMAA</sequence>
<organism evidence="1 2">
    <name type="scientific">Fodinicurvata halophila</name>
    <dbReference type="NCBI Taxonomy" id="1419723"/>
    <lineage>
        <taxon>Bacteria</taxon>
        <taxon>Pseudomonadati</taxon>
        <taxon>Pseudomonadota</taxon>
        <taxon>Alphaproteobacteria</taxon>
        <taxon>Rhodospirillales</taxon>
        <taxon>Rhodovibrionaceae</taxon>
        <taxon>Fodinicurvata</taxon>
    </lineage>
</organism>
<gene>
    <name evidence="1" type="ORF">ACFOW6_07275</name>
</gene>
<comment type="caution">
    <text evidence="1">The sequence shown here is derived from an EMBL/GenBank/DDBJ whole genome shotgun (WGS) entry which is preliminary data.</text>
</comment>
<dbReference type="RefSeq" id="WP_382421674.1">
    <property type="nucleotide sequence ID" value="NZ_JBHSCW010000003.1"/>
</dbReference>
<accession>A0ABV8UJY3</accession>
<dbReference type="InterPro" id="IPR029044">
    <property type="entry name" value="Nucleotide-diphossugar_trans"/>
</dbReference>
<dbReference type="EMBL" id="JBHSCW010000003">
    <property type="protein sequence ID" value="MFC4351339.1"/>
    <property type="molecule type" value="Genomic_DNA"/>
</dbReference>
<evidence type="ECO:0000313" key="2">
    <source>
        <dbReference type="Proteomes" id="UP001595799"/>
    </source>
</evidence>
<dbReference type="Gene3D" id="3.90.550.10">
    <property type="entry name" value="Spore Coat Polysaccharide Biosynthesis Protein SpsA, Chain A"/>
    <property type="match status" value="1"/>
</dbReference>
<name>A0ABV8UJY3_9PROT</name>